<dbReference type="PANTHER" id="PTHR43122:SF1">
    <property type="entry name" value="IRON-SULFUR-BINDING PROTEIN"/>
    <property type="match status" value="1"/>
</dbReference>
<dbReference type="EMBL" id="CP078093">
    <property type="protein sequence ID" value="QXM06643.1"/>
    <property type="molecule type" value="Genomic_DNA"/>
</dbReference>
<evidence type="ECO:0000256" key="1">
    <source>
        <dbReference type="ARBA" id="ARBA00022723"/>
    </source>
</evidence>
<dbReference type="PROSITE" id="PS00198">
    <property type="entry name" value="4FE4S_FER_1"/>
    <property type="match status" value="1"/>
</dbReference>
<dbReference type="Proteomes" id="UP000886818">
    <property type="component" value="Chromosome"/>
</dbReference>
<keyword evidence="1" id="KW-0479">Metal-binding</keyword>
<accession>A0ABX8RC69</accession>
<keyword evidence="2" id="KW-0408">Iron</keyword>
<reference evidence="5" key="1">
    <citation type="submission" date="2021-07" db="EMBL/GenBank/DDBJ databases">
        <title>Complete genome sequence of Crassaminicella sp. 143-21, isolated from a deep-sea hydrothermal vent.</title>
        <authorList>
            <person name="Li X."/>
        </authorList>
    </citation>
    <scope>NUCLEOTIDE SEQUENCE</scope>
    <source>
        <strain evidence="5">143-21</strain>
    </source>
</reference>
<evidence type="ECO:0000259" key="4">
    <source>
        <dbReference type="PROSITE" id="PS51379"/>
    </source>
</evidence>
<evidence type="ECO:0000256" key="3">
    <source>
        <dbReference type="ARBA" id="ARBA00023014"/>
    </source>
</evidence>
<keyword evidence="3" id="KW-0411">Iron-sulfur</keyword>
<sequence>MAKARGRVSFKENLCKGCELCTQVCPVNIVVMDRERINIKGYHPATVKEMDKCIGCGNCATMCPDLVITVEREMGKEDK</sequence>
<feature type="domain" description="4Fe-4S ferredoxin-type" evidence="4">
    <location>
        <begin position="6"/>
        <end position="35"/>
    </location>
</feature>
<feature type="domain" description="4Fe-4S ferredoxin-type" evidence="4">
    <location>
        <begin position="43"/>
        <end position="73"/>
    </location>
</feature>
<evidence type="ECO:0000313" key="6">
    <source>
        <dbReference type="Proteomes" id="UP000886818"/>
    </source>
</evidence>
<dbReference type="Pfam" id="PF12838">
    <property type="entry name" value="Fer4_7"/>
    <property type="match status" value="1"/>
</dbReference>
<dbReference type="PROSITE" id="PS51379">
    <property type="entry name" value="4FE4S_FER_2"/>
    <property type="match status" value="2"/>
</dbReference>
<organism evidence="5 6">
    <name type="scientific">Crassaminicella indica</name>
    <dbReference type="NCBI Taxonomy" id="2855394"/>
    <lineage>
        <taxon>Bacteria</taxon>
        <taxon>Bacillati</taxon>
        <taxon>Bacillota</taxon>
        <taxon>Clostridia</taxon>
        <taxon>Eubacteriales</taxon>
        <taxon>Clostridiaceae</taxon>
        <taxon>Crassaminicella</taxon>
    </lineage>
</organism>
<name>A0ABX8RC69_9CLOT</name>
<keyword evidence="6" id="KW-1185">Reference proteome</keyword>
<protein>
    <submittedName>
        <fullName evidence="5">4Fe-4S binding protein</fullName>
    </submittedName>
</protein>
<proteinExistence type="predicted"/>
<dbReference type="InterPro" id="IPR017896">
    <property type="entry name" value="4Fe4S_Fe-S-bd"/>
</dbReference>
<dbReference type="RefSeq" id="WP_218283339.1">
    <property type="nucleotide sequence ID" value="NZ_CP078093.1"/>
</dbReference>
<dbReference type="PANTHER" id="PTHR43122">
    <property type="entry name" value="FERREDOXIN SUBUNIT OF PYRUVATE:FLAVODOXIN OXIDOREDUCTASE-RELATED"/>
    <property type="match status" value="1"/>
</dbReference>
<gene>
    <name evidence="5" type="ORF">KVH43_02515</name>
</gene>
<evidence type="ECO:0000313" key="5">
    <source>
        <dbReference type="EMBL" id="QXM06643.1"/>
    </source>
</evidence>
<dbReference type="InterPro" id="IPR017900">
    <property type="entry name" value="4Fe4S_Fe_S_CS"/>
</dbReference>
<evidence type="ECO:0000256" key="2">
    <source>
        <dbReference type="ARBA" id="ARBA00023004"/>
    </source>
</evidence>